<dbReference type="OrthoDB" id="5019724at2759"/>
<accession>A0A9P9IE74</accession>
<evidence type="ECO:0000313" key="1">
    <source>
        <dbReference type="EMBL" id="KAH7117511.1"/>
    </source>
</evidence>
<reference evidence="1" key="1">
    <citation type="journal article" date="2021" name="Nat. Commun.">
        <title>Genetic determinants of endophytism in the Arabidopsis root mycobiome.</title>
        <authorList>
            <person name="Mesny F."/>
            <person name="Miyauchi S."/>
            <person name="Thiergart T."/>
            <person name="Pickel B."/>
            <person name="Atanasova L."/>
            <person name="Karlsson M."/>
            <person name="Huettel B."/>
            <person name="Barry K.W."/>
            <person name="Haridas S."/>
            <person name="Chen C."/>
            <person name="Bauer D."/>
            <person name="Andreopoulos W."/>
            <person name="Pangilinan J."/>
            <person name="LaButti K."/>
            <person name="Riley R."/>
            <person name="Lipzen A."/>
            <person name="Clum A."/>
            <person name="Drula E."/>
            <person name="Henrissat B."/>
            <person name="Kohler A."/>
            <person name="Grigoriev I.V."/>
            <person name="Martin F.M."/>
            <person name="Hacquard S."/>
        </authorList>
    </citation>
    <scope>NUCLEOTIDE SEQUENCE</scope>
    <source>
        <strain evidence="1">MPI-CAGE-AT-0147</strain>
    </source>
</reference>
<sequence length="124" mass="14095">MLDFRSADGVINLGQWRTLTDDRPVLLHVAALAYHYGSVVAANRHSHLWFSELGGQSIRGISSAGRFLEKAFRDLWTPQMRAFIGQQLHRRLNPGLRSGRGEPAVRAGIALRAWENCEEPFRWK</sequence>
<dbReference type="EMBL" id="JAGMUV010000028">
    <property type="protein sequence ID" value="KAH7117511.1"/>
    <property type="molecule type" value="Genomic_DNA"/>
</dbReference>
<organism evidence="1 2">
    <name type="scientific">Dactylonectria macrodidyma</name>
    <dbReference type="NCBI Taxonomy" id="307937"/>
    <lineage>
        <taxon>Eukaryota</taxon>
        <taxon>Fungi</taxon>
        <taxon>Dikarya</taxon>
        <taxon>Ascomycota</taxon>
        <taxon>Pezizomycotina</taxon>
        <taxon>Sordariomycetes</taxon>
        <taxon>Hypocreomycetidae</taxon>
        <taxon>Hypocreales</taxon>
        <taxon>Nectriaceae</taxon>
        <taxon>Dactylonectria</taxon>
    </lineage>
</organism>
<proteinExistence type="predicted"/>
<dbReference type="AlphaFoldDB" id="A0A9P9IE74"/>
<gene>
    <name evidence="1" type="ORF">EDB81DRAFT_818681</name>
</gene>
<keyword evidence="2" id="KW-1185">Reference proteome</keyword>
<protein>
    <submittedName>
        <fullName evidence="1">Uncharacterized protein</fullName>
    </submittedName>
</protein>
<dbReference type="Proteomes" id="UP000738349">
    <property type="component" value="Unassembled WGS sequence"/>
</dbReference>
<evidence type="ECO:0000313" key="2">
    <source>
        <dbReference type="Proteomes" id="UP000738349"/>
    </source>
</evidence>
<comment type="caution">
    <text evidence="1">The sequence shown here is derived from an EMBL/GenBank/DDBJ whole genome shotgun (WGS) entry which is preliminary data.</text>
</comment>
<name>A0A9P9IE74_9HYPO</name>